<sequence length="179" mass="20326">MVTGKGSYSTNLVSFSQGHINNCIYNKYAETARVNWFMKLATAAPDKDQAQWLDLVTPKSIGLIMKSITAHYKMPITYPDSITVLHKFASAPRHDMHDFTLKALIFSHKDKRIAATFTETITPYDYRLGSKCLLDKQMIDIFAQTYAAQEHHRAKVTRLLQDIEELIHDVQESGHGQAP</sequence>
<name>A0A2C5ZUH3_9HYPO</name>
<accession>A0A2C5ZUH3</accession>
<evidence type="ECO:0000313" key="1">
    <source>
        <dbReference type="EMBL" id="PHH83094.1"/>
    </source>
</evidence>
<dbReference type="Gene3D" id="3.10.129.10">
    <property type="entry name" value="Hotdog Thioesterase"/>
    <property type="match status" value="1"/>
</dbReference>
<dbReference type="OrthoDB" id="4919626at2759"/>
<protein>
    <submittedName>
        <fullName evidence="1">Uncharacterized protein</fullName>
    </submittedName>
</protein>
<organism evidence="1 2">
    <name type="scientific">Ophiocordyceps australis</name>
    <dbReference type="NCBI Taxonomy" id="1399860"/>
    <lineage>
        <taxon>Eukaryota</taxon>
        <taxon>Fungi</taxon>
        <taxon>Dikarya</taxon>
        <taxon>Ascomycota</taxon>
        <taxon>Pezizomycotina</taxon>
        <taxon>Sordariomycetes</taxon>
        <taxon>Hypocreomycetidae</taxon>
        <taxon>Hypocreales</taxon>
        <taxon>Ophiocordycipitaceae</taxon>
        <taxon>Ophiocordyceps</taxon>
    </lineage>
</organism>
<gene>
    <name evidence="1" type="ORF">CDD82_3629</name>
</gene>
<proteinExistence type="predicted"/>
<dbReference type="InterPro" id="IPR029069">
    <property type="entry name" value="HotDog_dom_sf"/>
</dbReference>
<dbReference type="SUPFAM" id="SSF54637">
    <property type="entry name" value="Thioesterase/thiol ester dehydrase-isomerase"/>
    <property type="match status" value="1"/>
</dbReference>
<dbReference type="Pfam" id="PF13279">
    <property type="entry name" value="4HBT_2"/>
    <property type="match status" value="1"/>
</dbReference>
<evidence type="ECO:0000313" key="2">
    <source>
        <dbReference type="Proteomes" id="UP000224854"/>
    </source>
</evidence>
<dbReference type="Proteomes" id="UP000224854">
    <property type="component" value="Unassembled WGS sequence"/>
</dbReference>
<dbReference type="AlphaFoldDB" id="A0A2C5ZUH3"/>
<keyword evidence="2" id="KW-1185">Reference proteome</keyword>
<comment type="caution">
    <text evidence="1">The sequence shown here is derived from an EMBL/GenBank/DDBJ whole genome shotgun (WGS) entry which is preliminary data.</text>
</comment>
<reference evidence="1 2" key="1">
    <citation type="submission" date="2017-06" db="EMBL/GenBank/DDBJ databases">
        <title>Ant-infecting Ophiocordyceps genomes reveal a high diversity of potential behavioral manipulation genes and a possible major role for enterotoxins.</title>
        <authorList>
            <person name="De Bekker C."/>
            <person name="Evans H.C."/>
            <person name="Brachmann A."/>
            <person name="Hughes D.P."/>
        </authorList>
    </citation>
    <scope>NUCLEOTIDE SEQUENCE [LARGE SCALE GENOMIC DNA]</scope>
    <source>
        <strain evidence="1 2">1348a</strain>
    </source>
</reference>
<dbReference type="EMBL" id="NJEU01000028">
    <property type="protein sequence ID" value="PHH83094.1"/>
    <property type="molecule type" value="Genomic_DNA"/>
</dbReference>